<name>A0A075I948_9ARCH</name>
<feature type="transmembrane region" description="Helical" evidence="1">
    <location>
        <begin position="77"/>
        <end position="96"/>
    </location>
</feature>
<evidence type="ECO:0000256" key="1">
    <source>
        <dbReference type="SAM" id="Phobius"/>
    </source>
</evidence>
<proteinExistence type="predicted"/>
<dbReference type="AlphaFoldDB" id="A0A075I948"/>
<sequence>MKRWSFRLFCYFLSALAVIRYRRNHIWFWLLICGIFILMSFGPELKILHEPTGITLPHKVFYDVVPEWDEIRAPARFIVMANMALAVLASYAVYGLIKNKFSSFKQQLMLTAVIGFVILFEFSMIPYPSYSEPIPDIYEEIKNDESKFAVLPVPIGGIGDYGLMSDPLVLYHQLHLEKPIYGGHESRVTHETLSNTQTYFLNMFHILGSKDDVIKQDLATYGLSLFDYFDIKYVILQKAVLANESGLSPVEPLQEFWPERAQIMSEILSGDDPFYEDDAVVVYKIPKPNSSEPFLVLGSGWHVFDADTMLRGTMKNSEILIVNPTNSEMYATLNVVLSSLEKEKQ</sequence>
<feature type="transmembrane region" description="Helical" evidence="1">
    <location>
        <begin position="26"/>
        <end position="43"/>
    </location>
</feature>
<organism evidence="2">
    <name type="scientific">uncultured marine thaumarchaeote SAT1000_09_H09</name>
    <dbReference type="NCBI Taxonomy" id="1456371"/>
    <lineage>
        <taxon>Archaea</taxon>
        <taxon>Nitrososphaerota</taxon>
        <taxon>environmental samples</taxon>
    </lineage>
</organism>
<feature type="transmembrane region" description="Helical" evidence="1">
    <location>
        <begin position="108"/>
        <end position="127"/>
    </location>
</feature>
<keyword evidence="1" id="KW-1133">Transmembrane helix</keyword>
<evidence type="ECO:0000313" key="2">
    <source>
        <dbReference type="EMBL" id="AIF22568.1"/>
    </source>
</evidence>
<keyword evidence="1" id="KW-0472">Membrane</keyword>
<dbReference type="EMBL" id="KF901213">
    <property type="protein sequence ID" value="AIF22568.1"/>
    <property type="molecule type" value="Genomic_DNA"/>
</dbReference>
<protein>
    <submittedName>
        <fullName evidence="2">Chloride channel protein EriC</fullName>
    </submittedName>
</protein>
<accession>A0A075I948</accession>
<keyword evidence="1" id="KW-0812">Transmembrane</keyword>
<reference evidence="2" key="1">
    <citation type="journal article" date="2014" name="Genome Biol. Evol.">
        <title>Pangenome evidence for extensive interdomain horizontal transfer affecting lineage core and shell genes in uncultured planktonic thaumarchaeota and euryarchaeota.</title>
        <authorList>
            <person name="Deschamps P."/>
            <person name="Zivanovic Y."/>
            <person name="Moreira D."/>
            <person name="Rodriguez-Valera F."/>
            <person name="Lopez-Garcia P."/>
        </authorList>
    </citation>
    <scope>NUCLEOTIDE SEQUENCE</scope>
</reference>